<dbReference type="Proteomes" id="UP000789920">
    <property type="component" value="Unassembled WGS sequence"/>
</dbReference>
<comment type="caution">
    <text evidence="1">The sequence shown here is derived from an EMBL/GenBank/DDBJ whole genome shotgun (WGS) entry which is preliminary data.</text>
</comment>
<sequence length="65" mass="7681">QIDKIISAELPNENLRLKELVKKYMIHKPQHSSCCLHNGECIYQYPKSIIPTTYADEKDFIQYHC</sequence>
<evidence type="ECO:0000313" key="2">
    <source>
        <dbReference type="Proteomes" id="UP000789920"/>
    </source>
</evidence>
<reference evidence="1" key="1">
    <citation type="submission" date="2021-06" db="EMBL/GenBank/DDBJ databases">
        <authorList>
            <person name="Kallberg Y."/>
            <person name="Tangrot J."/>
            <person name="Rosling A."/>
        </authorList>
    </citation>
    <scope>NUCLEOTIDE SEQUENCE</scope>
    <source>
        <strain evidence="1">MA461A</strain>
    </source>
</reference>
<dbReference type="EMBL" id="CAJVQC010127344">
    <property type="protein sequence ID" value="CAG8840650.1"/>
    <property type="molecule type" value="Genomic_DNA"/>
</dbReference>
<accession>A0ACA9SI55</accession>
<feature type="non-terminal residue" evidence="1">
    <location>
        <position position="1"/>
    </location>
</feature>
<protein>
    <submittedName>
        <fullName evidence="1">13412_t:CDS:1</fullName>
    </submittedName>
</protein>
<evidence type="ECO:0000313" key="1">
    <source>
        <dbReference type="EMBL" id="CAG8840650.1"/>
    </source>
</evidence>
<proteinExistence type="predicted"/>
<keyword evidence="2" id="KW-1185">Reference proteome</keyword>
<organism evidence="1 2">
    <name type="scientific">Racocetra persica</name>
    <dbReference type="NCBI Taxonomy" id="160502"/>
    <lineage>
        <taxon>Eukaryota</taxon>
        <taxon>Fungi</taxon>
        <taxon>Fungi incertae sedis</taxon>
        <taxon>Mucoromycota</taxon>
        <taxon>Glomeromycotina</taxon>
        <taxon>Glomeromycetes</taxon>
        <taxon>Diversisporales</taxon>
        <taxon>Gigasporaceae</taxon>
        <taxon>Racocetra</taxon>
    </lineage>
</organism>
<gene>
    <name evidence="1" type="ORF">RPERSI_LOCUS31516</name>
</gene>
<name>A0ACA9SI55_9GLOM</name>